<reference evidence="1" key="1">
    <citation type="journal article" date="2012" name="Nature">
        <title>The oyster genome reveals stress adaptation and complexity of shell formation.</title>
        <authorList>
            <person name="Zhang G."/>
            <person name="Fang X."/>
            <person name="Guo X."/>
            <person name="Li L."/>
            <person name="Luo R."/>
            <person name="Xu F."/>
            <person name="Yang P."/>
            <person name="Zhang L."/>
            <person name="Wang X."/>
            <person name="Qi H."/>
            <person name="Xiong Z."/>
            <person name="Que H."/>
            <person name="Xie Y."/>
            <person name="Holland P.W."/>
            <person name="Paps J."/>
            <person name="Zhu Y."/>
            <person name="Wu F."/>
            <person name="Chen Y."/>
            <person name="Wang J."/>
            <person name="Peng C."/>
            <person name="Meng J."/>
            <person name="Yang L."/>
            <person name="Liu J."/>
            <person name="Wen B."/>
            <person name="Zhang N."/>
            <person name="Huang Z."/>
            <person name="Zhu Q."/>
            <person name="Feng Y."/>
            <person name="Mount A."/>
            <person name="Hedgecock D."/>
            <person name="Xu Z."/>
            <person name="Liu Y."/>
            <person name="Domazet-Loso T."/>
            <person name="Du Y."/>
            <person name="Sun X."/>
            <person name="Zhang S."/>
            <person name="Liu B."/>
            <person name="Cheng P."/>
            <person name="Jiang X."/>
            <person name="Li J."/>
            <person name="Fan D."/>
            <person name="Wang W."/>
            <person name="Fu W."/>
            <person name="Wang T."/>
            <person name="Wang B."/>
            <person name="Zhang J."/>
            <person name="Peng Z."/>
            <person name="Li Y."/>
            <person name="Li N."/>
            <person name="Wang J."/>
            <person name="Chen M."/>
            <person name="He Y."/>
            <person name="Tan F."/>
            <person name="Song X."/>
            <person name="Zheng Q."/>
            <person name="Huang R."/>
            <person name="Yang H."/>
            <person name="Du X."/>
            <person name="Chen L."/>
            <person name="Yang M."/>
            <person name="Gaffney P.M."/>
            <person name="Wang S."/>
            <person name="Luo L."/>
            <person name="She Z."/>
            <person name="Ming Y."/>
            <person name="Huang W."/>
            <person name="Zhang S."/>
            <person name="Huang B."/>
            <person name="Zhang Y."/>
            <person name="Qu T."/>
            <person name="Ni P."/>
            <person name="Miao G."/>
            <person name="Wang J."/>
            <person name="Wang Q."/>
            <person name="Steinberg C.E."/>
            <person name="Wang H."/>
            <person name="Li N."/>
            <person name="Qian L."/>
            <person name="Zhang G."/>
            <person name="Li Y."/>
            <person name="Yang H."/>
            <person name="Liu X."/>
            <person name="Wang J."/>
            <person name="Yin Y."/>
            <person name="Wang J."/>
        </authorList>
    </citation>
    <scope>NUCLEOTIDE SEQUENCE [LARGE SCALE GENOMIC DNA]</scope>
    <source>
        <strain evidence="1">05x7-T-G4-1.051#20</strain>
    </source>
</reference>
<evidence type="ECO:0000313" key="1">
    <source>
        <dbReference type="EMBL" id="EKC34854.1"/>
    </source>
</evidence>
<gene>
    <name evidence="1" type="ORF">CGI_10027560</name>
</gene>
<protein>
    <submittedName>
        <fullName evidence="1">Uncharacterized protein</fullName>
    </submittedName>
</protein>
<name>K1QUA8_MAGGI</name>
<sequence>MTTTFLSEGFQKRGLKPRYIEYEYDLEHGVRFGVRGRAQESFITSGSGSDFPSNAHCQ</sequence>
<organism evidence="1">
    <name type="scientific">Magallana gigas</name>
    <name type="common">Pacific oyster</name>
    <name type="synonym">Crassostrea gigas</name>
    <dbReference type="NCBI Taxonomy" id="29159"/>
    <lineage>
        <taxon>Eukaryota</taxon>
        <taxon>Metazoa</taxon>
        <taxon>Spiralia</taxon>
        <taxon>Lophotrochozoa</taxon>
        <taxon>Mollusca</taxon>
        <taxon>Bivalvia</taxon>
        <taxon>Autobranchia</taxon>
        <taxon>Pteriomorphia</taxon>
        <taxon>Ostreida</taxon>
        <taxon>Ostreoidea</taxon>
        <taxon>Ostreidae</taxon>
        <taxon>Magallana</taxon>
    </lineage>
</organism>
<dbReference type="EMBL" id="JH816283">
    <property type="protein sequence ID" value="EKC34854.1"/>
    <property type="molecule type" value="Genomic_DNA"/>
</dbReference>
<accession>K1QUA8</accession>
<dbReference type="AlphaFoldDB" id="K1QUA8"/>
<proteinExistence type="predicted"/>
<dbReference type="InParanoid" id="K1QUA8"/>
<dbReference type="HOGENOM" id="CLU_2981114_0_0_1"/>